<dbReference type="SUPFAM" id="SSF51126">
    <property type="entry name" value="Pectin lyase-like"/>
    <property type="match status" value="1"/>
</dbReference>
<gene>
    <name evidence="2" type="ORF">KDA_21660</name>
</gene>
<dbReference type="PANTHER" id="PTHR11319:SF35">
    <property type="entry name" value="OUTER MEMBRANE PROTEIN PMPC-RELATED"/>
    <property type="match status" value="1"/>
</dbReference>
<feature type="region of interest" description="Disordered" evidence="1">
    <location>
        <begin position="764"/>
        <end position="802"/>
    </location>
</feature>
<evidence type="ECO:0000313" key="3">
    <source>
        <dbReference type="Proteomes" id="UP000287171"/>
    </source>
</evidence>
<feature type="compositionally biased region" description="Basic and acidic residues" evidence="1">
    <location>
        <begin position="823"/>
        <end position="835"/>
    </location>
</feature>
<feature type="compositionally biased region" description="Polar residues" evidence="1">
    <location>
        <begin position="764"/>
        <end position="777"/>
    </location>
</feature>
<evidence type="ECO:0008006" key="4">
    <source>
        <dbReference type="Google" id="ProtNLM"/>
    </source>
</evidence>
<dbReference type="Proteomes" id="UP000287171">
    <property type="component" value="Unassembled WGS sequence"/>
</dbReference>
<accession>A0A402B5Q3</accession>
<sequence>MHLYLLFMMFLGLLGITKGHSISYAHWHAAIPVTICDQAHLQTAITTAVADDTITFQCSGTIILTSTLTISKNLTLNGSGQNVTLDGNNAVTVLSVSSGVHFTLNAITIAHGHASLYGGGIYDDGTVDIKNATFTNNVADSEGGAIFHNGNGTLSIASSTLINNVASIGGAVASTDRTGTINITTSTFDNNQASNAGAVANSETMNISASTFVNNSASFRAAALDNDRELNITNSTFSNNKSSSGVIYNLATGTVKLTYSTLANNNGDGAGVITNFGTMTIGATILSNQTNCFGAVTDGGYNLENGTSCGFTAPTDLQKTDPKLVSALANNGGPTQTLALQNNSPAINRIPPNLCVVAADQRGMSRPQGPGCEIGAFEFRAPILTLPSNPITVAATSPQGAVVKYTVTGSLPDDPNNPAIVKCTPASDSTFPAGTTTVQCTASDSATIPDVTSGSFQVVVTTSAPTLHLPPDITQDATSDQGSTINYKVTATDPSYPSDQLTIACQLPSGSMFPVGDNTVHCSATNPAGATTTGSFPITINNQATPVSSPTPTMVPPASPTPTVSVAVIPTVTAVASPTATATVSLPATIVVSPTAVVTASPTPLPPDLSLKLSHEDQPHFLVGDRIMYHIDTQNGDSAGLLTTANSIQVTSTIPIGFRDLHATGQDWQITLSSTTSPALLTAVYQGSYPILLGGHLPGIVLQGQFTSDAMPQLLLSATVSAPGDTNKLNDTGYDTLLVTAVPLTATSEPTLSAAMTPVMVTPVEQSSSTNQGNETGCDNCHEGNNEDLHRNDEDQHRDNGNHHWDDDDLHLTTLHHDNQDHFDHAPSFHDEEWSKSASAHGYPALPNTGSDPYGK</sequence>
<name>A0A402B5Q3_9CHLR</name>
<dbReference type="NCBIfam" id="NF041518">
    <property type="entry name" value="choice_anch_Q"/>
    <property type="match status" value="1"/>
</dbReference>
<evidence type="ECO:0000256" key="1">
    <source>
        <dbReference type="SAM" id="MobiDB-lite"/>
    </source>
</evidence>
<organism evidence="2 3">
    <name type="scientific">Dictyobacter alpinus</name>
    <dbReference type="NCBI Taxonomy" id="2014873"/>
    <lineage>
        <taxon>Bacteria</taxon>
        <taxon>Bacillati</taxon>
        <taxon>Chloroflexota</taxon>
        <taxon>Ktedonobacteria</taxon>
        <taxon>Ktedonobacterales</taxon>
        <taxon>Dictyobacteraceae</taxon>
        <taxon>Dictyobacter</taxon>
    </lineage>
</organism>
<evidence type="ECO:0000313" key="2">
    <source>
        <dbReference type="EMBL" id="GCE26682.1"/>
    </source>
</evidence>
<dbReference type="AlphaFoldDB" id="A0A402B5Q3"/>
<keyword evidence="3" id="KW-1185">Reference proteome</keyword>
<feature type="region of interest" description="Disordered" evidence="1">
    <location>
        <begin position="823"/>
        <end position="856"/>
    </location>
</feature>
<reference evidence="3" key="1">
    <citation type="submission" date="2018-12" db="EMBL/GenBank/DDBJ databases">
        <title>Tengunoibacter tsumagoiensis gen. nov., sp. nov., Dictyobacter kobayashii sp. nov., D. alpinus sp. nov., and D. joshuensis sp. nov. and description of Dictyobacteraceae fam. nov. within the order Ktedonobacterales isolated from Tengu-no-mugimeshi.</title>
        <authorList>
            <person name="Wang C.M."/>
            <person name="Zheng Y."/>
            <person name="Sakai Y."/>
            <person name="Toyoda A."/>
            <person name="Minakuchi Y."/>
            <person name="Abe K."/>
            <person name="Yokota A."/>
            <person name="Yabe S."/>
        </authorList>
    </citation>
    <scope>NUCLEOTIDE SEQUENCE [LARGE SCALE GENOMIC DNA]</scope>
    <source>
        <strain evidence="3">Uno16</strain>
    </source>
</reference>
<comment type="caution">
    <text evidence="2">The sequence shown here is derived from an EMBL/GenBank/DDBJ whole genome shotgun (WGS) entry which is preliminary data.</text>
</comment>
<dbReference type="InterPro" id="IPR011050">
    <property type="entry name" value="Pectin_lyase_fold/virulence"/>
</dbReference>
<dbReference type="InterPro" id="IPR059226">
    <property type="entry name" value="Choice_anch_Q_dom"/>
</dbReference>
<proteinExistence type="predicted"/>
<feature type="compositionally biased region" description="Basic and acidic residues" evidence="1">
    <location>
        <begin position="780"/>
        <end position="802"/>
    </location>
</feature>
<dbReference type="EMBL" id="BIFT01000001">
    <property type="protein sequence ID" value="GCE26682.1"/>
    <property type="molecule type" value="Genomic_DNA"/>
</dbReference>
<protein>
    <recommendedName>
        <fullName evidence="4">HYR domain-containing protein</fullName>
    </recommendedName>
</protein>
<dbReference type="PANTHER" id="PTHR11319">
    <property type="entry name" value="G PROTEIN-COUPLED RECEPTOR-RELATED"/>
    <property type="match status" value="1"/>
</dbReference>